<proteinExistence type="predicted"/>
<reference evidence="1 2" key="1">
    <citation type="submission" date="2019-08" db="EMBL/GenBank/DDBJ databases">
        <title>Deep-cultivation of Planctomycetes and their phenomic and genomic characterization uncovers novel biology.</title>
        <authorList>
            <person name="Wiegand S."/>
            <person name="Jogler M."/>
            <person name="Boedeker C."/>
            <person name="Pinto D."/>
            <person name="Vollmers J."/>
            <person name="Rivas-Marin E."/>
            <person name="Kohn T."/>
            <person name="Peeters S.H."/>
            <person name="Heuer A."/>
            <person name="Rast P."/>
            <person name="Oberbeckmann S."/>
            <person name="Bunk B."/>
            <person name="Jeske O."/>
            <person name="Meyerdierks A."/>
            <person name="Storesund J.E."/>
            <person name="Kallscheuer N."/>
            <person name="Luecker S."/>
            <person name="Lage O.M."/>
            <person name="Pohl T."/>
            <person name="Merkel B.J."/>
            <person name="Hornburger P."/>
            <person name="Mueller R.-W."/>
            <person name="Bruemmer F."/>
            <person name="Labrenz M."/>
            <person name="Spormann A.M."/>
            <person name="Op den Camp H."/>
            <person name="Overmann J."/>
            <person name="Amann R."/>
            <person name="Jetten M.S.M."/>
            <person name="Mascher T."/>
            <person name="Medema M.H."/>
            <person name="Devos D.P."/>
            <person name="Kaster A.-K."/>
            <person name="Ovreas L."/>
            <person name="Rohde M."/>
            <person name="Galperin M.Y."/>
            <person name="Jogler C."/>
        </authorList>
    </citation>
    <scope>NUCLEOTIDE SEQUENCE [LARGE SCALE GENOMIC DNA]</scope>
    <source>
        <strain evidence="1 2">OJF2</strain>
    </source>
</reference>
<keyword evidence="2" id="KW-1185">Reference proteome</keyword>
<dbReference type="KEGG" id="agv:OJF2_75860"/>
<evidence type="ECO:0000313" key="1">
    <source>
        <dbReference type="EMBL" id="QEH38974.1"/>
    </source>
</evidence>
<protein>
    <submittedName>
        <fullName evidence="1">Uncharacterized protein</fullName>
    </submittedName>
</protein>
<accession>A0A5B9WFF5</accession>
<dbReference type="AlphaFoldDB" id="A0A5B9WFF5"/>
<dbReference type="EMBL" id="CP042997">
    <property type="protein sequence ID" value="QEH38974.1"/>
    <property type="molecule type" value="Genomic_DNA"/>
</dbReference>
<name>A0A5B9WFF5_9BACT</name>
<sequence>MLYYEVGDRTGELRNRRFDEIVTPGTRDTPYFAHRTTPMPRERLVLDRYRMEDLKASATSTDAARLVDVYVEGTSLDSRESFISVSGLSGCVGLLVLQRKGDSFVRGITAHFNGGYERMSSWRKVFNALYKHGYEQTPVQPMWHAVVVTSLVTLRGEQDRVLKSFGALLQANHIFDFNTLFYFRSRGAFLVRGDGLIGEPSGRYDFIT</sequence>
<organism evidence="1 2">
    <name type="scientific">Aquisphaera giovannonii</name>
    <dbReference type="NCBI Taxonomy" id="406548"/>
    <lineage>
        <taxon>Bacteria</taxon>
        <taxon>Pseudomonadati</taxon>
        <taxon>Planctomycetota</taxon>
        <taxon>Planctomycetia</taxon>
        <taxon>Isosphaerales</taxon>
        <taxon>Isosphaeraceae</taxon>
        <taxon>Aquisphaera</taxon>
    </lineage>
</organism>
<evidence type="ECO:0000313" key="2">
    <source>
        <dbReference type="Proteomes" id="UP000324233"/>
    </source>
</evidence>
<dbReference type="Proteomes" id="UP000324233">
    <property type="component" value="Chromosome"/>
</dbReference>
<dbReference type="RefSeq" id="WP_148598348.1">
    <property type="nucleotide sequence ID" value="NZ_CP042997.1"/>
</dbReference>
<gene>
    <name evidence="1" type="ORF">OJF2_75860</name>
</gene>